<proteinExistence type="predicted"/>
<dbReference type="EMBL" id="KZ613942">
    <property type="protein sequence ID" value="PMD42897.1"/>
    <property type="molecule type" value="Genomic_DNA"/>
</dbReference>
<name>A0A2J6RWK8_HYAVF</name>
<sequence length="162" mass="18500">MFLAGNTIGRPCYSCFQAIEDILTRGVRHLNFKNGAFVTSVTSNSSVADCIDVLCASSRLLPSEKQILQECLEQYIELCNMPSTTRADFRQLFVFMTYVNMIWEIFKADAESRGLDVPPMYFKQVFAVMRQRVIDAHFPKSREDDNAHFGEEFGKNLRGGFM</sequence>
<dbReference type="Proteomes" id="UP000235786">
    <property type="component" value="Unassembled WGS sequence"/>
</dbReference>
<dbReference type="AlphaFoldDB" id="A0A2J6RWK8"/>
<gene>
    <name evidence="1" type="ORF">L207DRAFT_631091</name>
</gene>
<protein>
    <submittedName>
        <fullName evidence="1">Uncharacterized protein</fullName>
    </submittedName>
</protein>
<evidence type="ECO:0000313" key="2">
    <source>
        <dbReference type="Proteomes" id="UP000235786"/>
    </source>
</evidence>
<accession>A0A2J6RWK8</accession>
<dbReference type="OrthoDB" id="5341771at2759"/>
<evidence type="ECO:0000313" key="1">
    <source>
        <dbReference type="EMBL" id="PMD42897.1"/>
    </source>
</evidence>
<organism evidence="1 2">
    <name type="scientific">Hyaloscypha variabilis (strain UAMH 11265 / GT02V1 / F)</name>
    <name type="common">Meliniomyces variabilis</name>
    <dbReference type="NCBI Taxonomy" id="1149755"/>
    <lineage>
        <taxon>Eukaryota</taxon>
        <taxon>Fungi</taxon>
        <taxon>Dikarya</taxon>
        <taxon>Ascomycota</taxon>
        <taxon>Pezizomycotina</taxon>
        <taxon>Leotiomycetes</taxon>
        <taxon>Helotiales</taxon>
        <taxon>Hyaloscyphaceae</taxon>
        <taxon>Hyaloscypha</taxon>
        <taxon>Hyaloscypha variabilis</taxon>
    </lineage>
</organism>
<keyword evidence="2" id="KW-1185">Reference proteome</keyword>
<reference evidence="1 2" key="1">
    <citation type="submission" date="2016-04" db="EMBL/GenBank/DDBJ databases">
        <title>A degradative enzymes factory behind the ericoid mycorrhizal symbiosis.</title>
        <authorList>
            <consortium name="DOE Joint Genome Institute"/>
            <person name="Martino E."/>
            <person name="Morin E."/>
            <person name="Grelet G."/>
            <person name="Kuo A."/>
            <person name="Kohler A."/>
            <person name="Daghino S."/>
            <person name="Barry K."/>
            <person name="Choi C."/>
            <person name="Cichocki N."/>
            <person name="Clum A."/>
            <person name="Copeland A."/>
            <person name="Hainaut M."/>
            <person name="Haridas S."/>
            <person name="Labutti K."/>
            <person name="Lindquist E."/>
            <person name="Lipzen A."/>
            <person name="Khouja H.-R."/>
            <person name="Murat C."/>
            <person name="Ohm R."/>
            <person name="Olson A."/>
            <person name="Spatafora J."/>
            <person name="Veneault-Fourrey C."/>
            <person name="Henrissat B."/>
            <person name="Grigoriev I."/>
            <person name="Martin F."/>
            <person name="Perotto S."/>
        </authorList>
    </citation>
    <scope>NUCLEOTIDE SEQUENCE [LARGE SCALE GENOMIC DNA]</scope>
    <source>
        <strain evidence="1 2">F</strain>
    </source>
</reference>